<dbReference type="PANTHER" id="PTHR30576">
    <property type="entry name" value="COLANIC BIOSYNTHESIS UDP-GLUCOSE LIPID CARRIER TRANSFERASE"/>
    <property type="match status" value="1"/>
</dbReference>
<dbReference type="KEGG" id="nia:A8C56_05850"/>
<evidence type="ECO:0000256" key="5">
    <source>
        <dbReference type="ARBA" id="ARBA00022989"/>
    </source>
</evidence>
<keyword evidence="6 7" id="KW-0472">Membrane</keyword>
<evidence type="ECO:0000256" key="4">
    <source>
        <dbReference type="ARBA" id="ARBA00022692"/>
    </source>
</evidence>
<dbReference type="NCBIfam" id="TIGR03025">
    <property type="entry name" value="EPS_sugtrans"/>
    <property type="match status" value="1"/>
</dbReference>
<dbReference type="PANTHER" id="PTHR30576:SF0">
    <property type="entry name" value="UNDECAPRENYL-PHOSPHATE N-ACETYLGALACTOSAMINYL 1-PHOSPHATE TRANSFERASE-RELATED"/>
    <property type="match status" value="1"/>
</dbReference>
<proteinExistence type="inferred from homology"/>
<evidence type="ECO:0000256" key="2">
    <source>
        <dbReference type="ARBA" id="ARBA00006464"/>
    </source>
</evidence>
<feature type="domain" description="Bacterial sugar transferase" evidence="8">
    <location>
        <begin position="274"/>
        <end position="456"/>
    </location>
</feature>
<dbReference type="GO" id="GO:0016780">
    <property type="term" value="F:phosphotransferase activity, for other substituted phosphate groups"/>
    <property type="evidence" value="ECO:0007669"/>
    <property type="project" value="TreeGrafter"/>
</dbReference>
<evidence type="ECO:0000313" key="9">
    <source>
        <dbReference type="EMBL" id="ANH80574.1"/>
    </source>
</evidence>
<dbReference type="EMBL" id="CP015772">
    <property type="protein sequence ID" value="ANH80574.1"/>
    <property type="molecule type" value="Genomic_DNA"/>
</dbReference>
<reference evidence="9 10" key="1">
    <citation type="submission" date="2016-05" db="EMBL/GenBank/DDBJ databases">
        <title>Niabella ginsenosidivorans BS26 whole genome sequencing.</title>
        <authorList>
            <person name="Im W.T."/>
            <person name="Siddiqi M.Z."/>
        </authorList>
    </citation>
    <scope>NUCLEOTIDE SEQUENCE [LARGE SCALE GENOMIC DNA]</scope>
    <source>
        <strain evidence="9 10">BS26</strain>
    </source>
</reference>
<sequence>MQHPKKIPLLWYLLADYLGAALSWLLFIVFLRNSIYSLSNRDWIITLIIVPAFWLLLFMFAGSYHSLYKKSRTEEFIITLGCSLMGCDILLFSFPELKYLLFIGIFPMLVHLVALHCGLTYFFRWLVLNRVKAQIKAKAIIFNTLLISHENEVSPTVATTAPGLADAGFHYKGFIAPENNNESTGTAMPRLGGLNDLESVIDRNAIRMVIINNHWHNFSLENLLARLSQKDVEINIVAKTVDILSGSVKTRSVLGGILINVPNTLLNNWQANVKRTIDIIVAITGLVLLAPFYLFVALKVRFSSRGPIIYKQERIGYKGKPFILYKFRSMQKNAEQQIPLLSSDNDPRVTNWGRVMRKWRLDELPQLWNILKGDMSLVGPRPERAYFIHQITERFPTYKYVLKARPGLTSWGMVQFGYAESVDEMIERSRYDLMYVENISLSLDLKIMLHTFRIILQGKGK</sequence>
<keyword evidence="10" id="KW-1185">Reference proteome</keyword>
<keyword evidence="5 7" id="KW-1133">Transmembrane helix</keyword>
<keyword evidence="4 7" id="KW-0812">Transmembrane</keyword>
<organism evidence="9 10">
    <name type="scientific">Niabella ginsenosidivorans</name>
    <dbReference type="NCBI Taxonomy" id="1176587"/>
    <lineage>
        <taxon>Bacteria</taxon>
        <taxon>Pseudomonadati</taxon>
        <taxon>Bacteroidota</taxon>
        <taxon>Chitinophagia</taxon>
        <taxon>Chitinophagales</taxon>
        <taxon>Chitinophagaceae</taxon>
        <taxon>Niabella</taxon>
    </lineage>
</organism>
<feature type="transmembrane region" description="Helical" evidence="7">
    <location>
        <begin position="76"/>
        <end position="94"/>
    </location>
</feature>
<feature type="transmembrane region" description="Helical" evidence="7">
    <location>
        <begin position="100"/>
        <end position="123"/>
    </location>
</feature>
<feature type="transmembrane region" description="Helical" evidence="7">
    <location>
        <begin position="43"/>
        <end position="64"/>
    </location>
</feature>
<dbReference type="GO" id="GO:0016020">
    <property type="term" value="C:membrane"/>
    <property type="evidence" value="ECO:0007669"/>
    <property type="project" value="UniProtKB-SubCell"/>
</dbReference>
<dbReference type="AlphaFoldDB" id="A0A1A9I1X7"/>
<feature type="transmembrane region" description="Helical" evidence="7">
    <location>
        <begin position="9"/>
        <end position="31"/>
    </location>
</feature>
<feature type="transmembrane region" description="Helical" evidence="7">
    <location>
        <begin position="279"/>
        <end position="298"/>
    </location>
</feature>
<dbReference type="OrthoDB" id="9808602at2"/>
<dbReference type="Proteomes" id="UP000077667">
    <property type="component" value="Chromosome"/>
</dbReference>
<evidence type="ECO:0000256" key="6">
    <source>
        <dbReference type="ARBA" id="ARBA00023136"/>
    </source>
</evidence>
<protein>
    <recommendedName>
        <fullName evidence="8">Bacterial sugar transferase domain-containing protein</fullName>
    </recommendedName>
</protein>
<comment type="subcellular location">
    <subcellularLocation>
        <location evidence="1">Membrane</location>
        <topology evidence="1">Multi-pass membrane protein</topology>
    </subcellularLocation>
</comment>
<dbReference type="InterPro" id="IPR017475">
    <property type="entry name" value="EPS_sugar_tfrase"/>
</dbReference>
<dbReference type="RefSeq" id="WP_067753276.1">
    <property type="nucleotide sequence ID" value="NZ_CP015772.1"/>
</dbReference>
<evidence type="ECO:0000313" key="10">
    <source>
        <dbReference type="Proteomes" id="UP000077667"/>
    </source>
</evidence>
<accession>A0A1A9I1X7</accession>
<evidence type="ECO:0000256" key="1">
    <source>
        <dbReference type="ARBA" id="ARBA00004141"/>
    </source>
</evidence>
<dbReference type="InterPro" id="IPR003362">
    <property type="entry name" value="Bact_transf"/>
</dbReference>
<evidence type="ECO:0000259" key="8">
    <source>
        <dbReference type="Pfam" id="PF02397"/>
    </source>
</evidence>
<keyword evidence="3" id="KW-0808">Transferase</keyword>
<evidence type="ECO:0000256" key="7">
    <source>
        <dbReference type="SAM" id="Phobius"/>
    </source>
</evidence>
<gene>
    <name evidence="9" type="ORF">A8C56_05850</name>
</gene>
<evidence type="ECO:0000256" key="3">
    <source>
        <dbReference type="ARBA" id="ARBA00022679"/>
    </source>
</evidence>
<dbReference type="STRING" id="1176587.A8C56_05850"/>
<comment type="similarity">
    <text evidence="2">Belongs to the bacterial sugar transferase family.</text>
</comment>
<dbReference type="Pfam" id="PF02397">
    <property type="entry name" value="Bac_transf"/>
    <property type="match status" value="1"/>
</dbReference>
<name>A0A1A9I1X7_9BACT</name>